<keyword evidence="4" id="KW-0378">Hydrolase</keyword>
<evidence type="ECO:0000313" key="9">
    <source>
        <dbReference type="EMBL" id="VAW28489.1"/>
    </source>
</evidence>
<evidence type="ECO:0000256" key="4">
    <source>
        <dbReference type="ARBA" id="ARBA00022801"/>
    </source>
</evidence>
<evidence type="ECO:0000256" key="5">
    <source>
        <dbReference type="ARBA" id="ARBA00022842"/>
    </source>
</evidence>
<sequence length="295" mass="33728">MIKRTLYFGNPCYLSKKQNQLSIEQEDKTVKTVPIEDIGMVVLDHYQIKITQAALQSLVANNAAVLINDASHLPLGLLLPMASHNTYTQKLHLQVNASVPLKKSLWQQTIRKKILNQATLLRRLDIDTERMQYWASQVKSGDPDNYEGRAAAYYWKTIFDFEFKRGRFGEPPNNLLNYGYAILRAVVARSLVASGMLPALGIHHRNKYDAYCLADDIMEPYRPYVDWKVLTLIELDGFDGELTTQVKRQLLEIPVTDILINDNNSPLMVGMQQTTASLMRCFEGEIRKISYPDFI</sequence>
<dbReference type="InterPro" id="IPR042206">
    <property type="entry name" value="CRISPR-assoc_Cas1_C"/>
</dbReference>
<dbReference type="GO" id="GO:0046872">
    <property type="term" value="F:metal ion binding"/>
    <property type="evidence" value="ECO:0007669"/>
    <property type="project" value="UniProtKB-KW"/>
</dbReference>
<keyword evidence="1" id="KW-0540">Nuclease</keyword>
<keyword evidence="5" id="KW-0460">Magnesium</keyword>
<dbReference type="PANTHER" id="PTHR34353:SF2">
    <property type="entry name" value="CRISPR-ASSOCIATED ENDONUCLEASE CAS1 1"/>
    <property type="match status" value="1"/>
</dbReference>
<proteinExistence type="inferred from homology"/>
<evidence type="ECO:0000256" key="8">
    <source>
        <dbReference type="ARBA" id="ARBA00023211"/>
    </source>
</evidence>
<dbReference type="NCBIfam" id="TIGR00287">
    <property type="entry name" value="cas1"/>
    <property type="match status" value="1"/>
</dbReference>
<dbReference type="EMBL" id="UOET01000246">
    <property type="protein sequence ID" value="VAW28489.1"/>
    <property type="molecule type" value="Genomic_DNA"/>
</dbReference>
<dbReference type="InterPro" id="IPR042211">
    <property type="entry name" value="CRISPR-assoc_Cas1_N"/>
</dbReference>
<keyword evidence="7" id="KW-0238">DNA-binding</keyword>
<evidence type="ECO:0000256" key="7">
    <source>
        <dbReference type="ARBA" id="ARBA00023125"/>
    </source>
</evidence>
<organism evidence="9">
    <name type="scientific">hydrothermal vent metagenome</name>
    <dbReference type="NCBI Taxonomy" id="652676"/>
    <lineage>
        <taxon>unclassified sequences</taxon>
        <taxon>metagenomes</taxon>
        <taxon>ecological metagenomes</taxon>
    </lineage>
</organism>
<dbReference type="HAMAP" id="MF_01470">
    <property type="entry name" value="Cas1"/>
    <property type="match status" value="1"/>
</dbReference>
<protein>
    <submittedName>
        <fullName evidence="9">CRISPR-associated protein Cas1</fullName>
    </submittedName>
</protein>
<dbReference type="InterPro" id="IPR002729">
    <property type="entry name" value="CRISPR-assoc_Cas1"/>
</dbReference>
<evidence type="ECO:0000256" key="2">
    <source>
        <dbReference type="ARBA" id="ARBA00022723"/>
    </source>
</evidence>
<dbReference type="GO" id="GO:0004520">
    <property type="term" value="F:DNA endonuclease activity"/>
    <property type="evidence" value="ECO:0007669"/>
    <property type="project" value="InterPro"/>
</dbReference>
<accession>A0A3B0UV55</accession>
<evidence type="ECO:0000256" key="3">
    <source>
        <dbReference type="ARBA" id="ARBA00022759"/>
    </source>
</evidence>
<dbReference type="Gene3D" id="3.100.10.20">
    <property type="entry name" value="CRISPR-associated endonuclease Cas1, N-terminal domain"/>
    <property type="match status" value="1"/>
</dbReference>
<evidence type="ECO:0000256" key="6">
    <source>
        <dbReference type="ARBA" id="ARBA00023118"/>
    </source>
</evidence>
<gene>
    <name evidence="9" type="ORF">MNBD_BACTEROID07-1461</name>
</gene>
<name>A0A3B0UV55_9ZZZZ</name>
<dbReference type="NCBIfam" id="TIGR03639">
    <property type="entry name" value="cas1_NMENI"/>
    <property type="match status" value="1"/>
</dbReference>
<keyword evidence="6" id="KW-0051">Antiviral defense</keyword>
<evidence type="ECO:0000256" key="1">
    <source>
        <dbReference type="ARBA" id="ARBA00022722"/>
    </source>
</evidence>
<reference evidence="9" key="1">
    <citation type="submission" date="2018-06" db="EMBL/GenBank/DDBJ databases">
        <authorList>
            <person name="Zhirakovskaya E."/>
        </authorList>
    </citation>
    <scope>NUCLEOTIDE SEQUENCE</scope>
</reference>
<keyword evidence="3" id="KW-0255">Endonuclease</keyword>
<dbReference type="GO" id="GO:0043571">
    <property type="term" value="P:maintenance of CRISPR repeat elements"/>
    <property type="evidence" value="ECO:0007669"/>
    <property type="project" value="InterPro"/>
</dbReference>
<dbReference type="InterPro" id="IPR050646">
    <property type="entry name" value="Cas1"/>
</dbReference>
<dbReference type="GO" id="GO:0051607">
    <property type="term" value="P:defense response to virus"/>
    <property type="evidence" value="ECO:0007669"/>
    <property type="project" value="UniProtKB-KW"/>
</dbReference>
<dbReference type="AlphaFoldDB" id="A0A3B0UV55"/>
<keyword evidence="8" id="KW-0464">Manganese</keyword>
<keyword evidence="2" id="KW-0479">Metal-binding</keyword>
<dbReference type="GO" id="GO:0003677">
    <property type="term" value="F:DNA binding"/>
    <property type="evidence" value="ECO:0007669"/>
    <property type="project" value="UniProtKB-KW"/>
</dbReference>
<dbReference type="GO" id="GO:0016787">
    <property type="term" value="F:hydrolase activity"/>
    <property type="evidence" value="ECO:0007669"/>
    <property type="project" value="UniProtKB-KW"/>
</dbReference>
<dbReference type="Gene3D" id="1.20.120.920">
    <property type="entry name" value="CRISPR-associated endonuclease Cas1, C-terminal domain"/>
    <property type="match status" value="1"/>
</dbReference>
<dbReference type="Pfam" id="PF01867">
    <property type="entry name" value="Cas_Cas1"/>
    <property type="match status" value="1"/>
</dbReference>
<dbReference type="PANTHER" id="PTHR34353">
    <property type="entry name" value="CRISPR-ASSOCIATED ENDONUCLEASE CAS1 1"/>
    <property type="match status" value="1"/>
</dbReference>
<dbReference type="InterPro" id="IPR019855">
    <property type="entry name" value="CRISPR-assoc_Cas1_NMENI"/>
</dbReference>